<reference evidence="1 2" key="1">
    <citation type="journal article" date="2020" name="Nature">
        <title>Six reference-quality genomes reveal evolution of bat adaptations.</title>
        <authorList>
            <person name="Jebb D."/>
            <person name="Huang Z."/>
            <person name="Pippel M."/>
            <person name="Hughes G.M."/>
            <person name="Lavrichenko K."/>
            <person name="Devanna P."/>
            <person name="Winkler S."/>
            <person name="Jermiin L.S."/>
            <person name="Skirmuntt E.C."/>
            <person name="Katzourakis A."/>
            <person name="Burkitt-Gray L."/>
            <person name="Ray D.A."/>
            <person name="Sullivan K.A.M."/>
            <person name="Roscito J.G."/>
            <person name="Kirilenko B.M."/>
            <person name="Davalos L.M."/>
            <person name="Corthals A.P."/>
            <person name="Power M.L."/>
            <person name="Jones G."/>
            <person name="Ransome R.D."/>
            <person name="Dechmann D.K.N."/>
            <person name="Locatelli A.G."/>
            <person name="Puechmaille S.J."/>
            <person name="Fedrigo O."/>
            <person name="Jarvis E.D."/>
            <person name="Hiller M."/>
            <person name="Vernes S.C."/>
            <person name="Myers E.W."/>
            <person name="Teeling E.C."/>
        </authorList>
    </citation>
    <scope>NUCLEOTIDE SEQUENCE [LARGE SCALE GENOMIC DNA]</scope>
    <source>
        <strain evidence="1">MMolMol1</strain>
        <tissue evidence="1">Muscle</tissue>
    </source>
</reference>
<dbReference type="AlphaFoldDB" id="A0A7J8HBD9"/>
<evidence type="ECO:0000313" key="1">
    <source>
        <dbReference type="EMBL" id="KAF6469400.1"/>
    </source>
</evidence>
<protein>
    <submittedName>
        <fullName evidence="1">Family with sequence similarity 71 member F2</fullName>
    </submittedName>
</protein>
<dbReference type="PANTHER" id="PTHR22574:SF10">
    <property type="entry name" value="GOLGI-ASSOCIATED RAB2 INTERACTOR PROTEIN 1A"/>
    <property type="match status" value="1"/>
</dbReference>
<dbReference type="GO" id="GO:0005634">
    <property type="term" value="C:nucleus"/>
    <property type="evidence" value="ECO:0007669"/>
    <property type="project" value="TreeGrafter"/>
</dbReference>
<keyword evidence="2" id="KW-1185">Reference proteome</keyword>
<organism evidence="1 2">
    <name type="scientific">Molossus molossus</name>
    <name type="common">Pallas' mastiff bat</name>
    <name type="synonym">Vespertilio molossus</name>
    <dbReference type="NCBI Taxonomy" id="27622"/>
    <lineage>
        <taxon>Eukaryota</taxon>
        <taxon>Metazoa</taxon>
        <taxon>Chordata</taxon>
        <taxon>Craniata</taxon>
        <taxon>Vertebrata</taxon>
        <taxon>Euteleostomi</taxon>
        <taxon>Mammalia</taxon>
        <taxon>Eutheria</taxon>
        <taxon>Laurasiatheria</taxon>
        <taxon>Chiroptera</taxon>
        <taxon>Yangochiroptera</taxon>
        <taxon>Molossidae</taxon>
        <taxon>Molossus</taxon>
    </lineage>
</organism>
<dbReference type="Proteomes" id="UP000550707">
    <property type="component" value="Unassembled WGS sequence"/>
</dbReference>
<dbReference type="PANTHER" id="PTHR22574">
    <property type="match status" value="1"/>
</dbReference>
<accession>A0A7J8HBD9</accession>
<name>A0A7J8HBD9_MOLMO</name>
<dbReference type="EMBL" id="JACASF010000007">
    <property type="protein sequence ID" value="KAF6469400.1"/>
    <property type="molecule type" value="Genomic_DNA"/>
</dbReference>
<evidence type="ECO:0000313" key="2">
    <source>
        <dbReference type="Proteomes" id="UP000550707"/>
    </source>
</evidence>
<gene>
    <name evidence="1" type="ORF">HJG59_004936</name>
</gene>
<proteinExistence type="predicted"/>
<sequence length="179" mass="19278">MNKIRGLPPEVREPGPGVELGVEDGLLCQLIHSPEFNLFSKSVVFESNFIQVTKPGDWMNVCEGSTTMILGVTSSVPSLPLPNILLMANVTWPQGQFSTGNTPDSAPVITLSSLKAASCYPPSPVKASCCWKPSRPVIVSHISQEGPSSQQTETQILPAEINYSNSSNKTPLLWLLQSS</sequence>
<comment type="caution">
    <text evidence="1">The sequence shown here is derived from an EMBL/GenBank/DDBJ whole genome shotgun (WGS) entry which is preliminary data.</text>
</comment>